<evidence type="ECO:0000259" key="2">
    <source>
        <dbReference type="PROSITE" id="PS51192"/>
    </source>
</evidence>
<evidence type="ECO:0000313" key="4">
    <source>
        <dbReference type="Proteomes" id="UP000247409"/>
    </source>
</evidence>
<accession>A0A2V3IMW7</accession>
<dbReference type="AlphaFoldDB" id="A0A2V3IMW7"/>
<keyword evidence="3" id="KW-0378">Hydrolase</keyword>
<keyword evidence="4" id="KW-1185">Reference proteome</keyword>
<comment type="caution">
    <text evidence="3">The sequence shown here is derived from an EMBL/GenBank/DDBJ whole genome shotgun (WGS) entry which is preliminary data.</text>
</comment>
<dbReference type="EMBL" id="NBIV01000125">
    <property type="protein sequence ID" value="PXF43413.1"/>
    <property type="molecule type" value="Genomic_DNA"/>
</dbReference>
<dbReference type="InterPro" id="IPR014001">
    <property type="entry name" value="Helicase_ATP-bd"/>
</dbReference>
<keyword evidence="3" id="KW-0347">Helicase</keyword>
<sequence length="162" mass="18298">MSFAARVAYEMGVKLGNEVGYSICFEDCTSEQTVLKYVTDGMLLREFLSEPYLKAYDFIPIDEAHQHSMSTDIFMGLIKDIAHFRGDDVRVIISSATIDTEKFSSYFDDAPIYSVPDRCYDVDIYYTKTSEPYYVEASCVSVLQIHASQPAGDILVFLTGQE</sequence>
<evidence type="ECO:0000313" key="3">
    <source>
        <dbReference type="EMBL" id="PXF43413.1"/>
    </source>
</evidence>
<organism evidence="3 4">
    <name type="scientific">Gracilariopsis chorda</name>
    <dbReference type="NCBI Taxonomy" id="448386"/>
    <lineage>
        <taxon>Eukaryota</taxon>
        <taxon>Rhodophyta</taxon>
        <taxon>Florideophyceae</taxon>
        <taxon>Rhodymeniophycidae</taxon>
        <taxon>Gracilariales</taxon>
        <taxon>Gracilariaceae</taxon>
        <taxon>Gracilariopsis</taxon>
    </lineage>
</organism>
<dbReference type="GO" id="GO:0003724">
    <property type="term" value="F:RNA helicase activity"/>
    <property type="evidence" value="ECO:0007669"/>
    <property type="project" value="UniProtKB-EC"/>
</dbReference>
<dbReference type="PANTHER" id="PTHR18934">
    <property type="entry name" value="ATP-DEPENDENT RNA HELICASE"/>
    <property type="match status" value="1"/>
</dbReference>
<dbReference type="STRING" id="448386.A0A2V3IMW7"/>
<gene>
    <name evidence="3" type="ORF">BWQ96_06803</name>
</gene>
<proteinExistence type="predicted"/>
<dbReference type="PROSITE" id="PS51192">
    <property type="entry name" value="HELICASE_ATP_BIND_1"/>
    <property type="match status" value="1"/>
</dbReference>
<protein>
    <submittedName>
        <fullName evidence="3">Putative pre-mRNA-splicing factor ATP-dependent RNA helicase DHX16</fullName>
    </submittedName>
</protein>
<dbReference type="Gene3D" id="3.40.50.300">
    <property type="entry name" value="P-loop containing nucleotide triphosphate hydrolases"/>
    <property type="match status" value="2"/>
</dbReference>
<dbReference type="OrthoDB" id="10253254at2759"/>
<reference evidence="3 4" key="1">
    <citation type="journal article" date="2018" name="Mol. Biol. Evol.">
        <title>Analysis of the draft genome of the red seaweed Gracilariopsis chorda provides insights into genome size evolution in Rhodophyta.</title>
        <authorList>
            <person name="Lee J."/>
            <person name="Yang E.C."/>
            <person name="Graf L."/>
            <person name="Yang J.H."/>
            <person name="Qiu H."/>
            <person name="Zel Zion U."/>
            <person name="Chan C.X."/>
            <person name="Stephens T.G."/>
            <person name="Weber A.P.M."/>
            <person name="Boo G.H."/>
            <person name="Boo S.M."/>
            <person name="Kim K.M."/>
            <person name="Shin Y."/>
            <person name="Jung M."/>
            <person name="Lee S.J."/>
            <person name="Yim H.S."/>
            <person name="Lee J.H."/>
            <person name="Bhattacharya D."/>
            <person name="Yoon H.S."/>
        </authorList>
    </citation>
    <scope>NUCLEOTIDE SEQUENCE [LARGE SCALE GENOMIC DNA]</scope>
    <source>
        <strain evidence="3 4">SKKU-2015</strain>
        <tissue evidence="3">Whole body</tissue>
    </source>
</reference>
<dbReference type="PANTHER" id="PTHR18934:SF83">
    <property type="entry name" value="PRE-MRNA-SPLICING FACTOR ATP-DEPENDENT RNA HELICASE DHX16"/>
    <property type="match status" value="1"/>
</dbReference>
<dbReference type="InterPro" id="IPR027417">
    <property type="entry name" value="P-loop_NTPase"/>
</dbReference>
<dbReference type="Proteomes" id="UP000247409">
    <property type="component" value="Unassembled WGS sequence"/>
</dbReference>
<dbReference type="SUPFAM" id="SSF52540">
    <property type="entry name" value="P-loop containing nucleoside triphosphate hydrolases"/>
    <property type="match status" value="1"/>
</dbReference>
<name>A0A2V3IMW7_9FLOR</name>
<comment type="catalytic activity">
    <reaction evidence="1">
        <text>ATP + H2O = ADP + phosphate + H(+)</text>
        <dbReference type="Rhea" id="RHEA:13065"/>
        <dbReference type="ChEBI" id="CHEBI:15377"/>
        <dbReference type="ChEBI" id="CHEBI:15378"/>
        <dbReference type="ChEBI" id="CHEBI:30616"/>
        <dbReference type="ChEBI" id="CHEBI:43474"/>
        <dbReference type="ChEBI" id="CHEBI:456216"/>
        <dbReference type="EC" id="3.6.4.13"/>
    </reaction>
</comment>
<keyword evidence="3" id="KW-0067">ATP-binding</keyword>
<feature type="domain" description="Helicase ATP-binding" evidence="2">
    <location>
        <begin position="1"/>
        <end position="116"/>
    </location>
</feature>
<dbReference type="GO" id="GO:0003723">
    <property type="term" value="F:RNA binding"/>
    <property type="evidence" value="ECO:0007669"/>
    <property type="project" value="TreeGrafter"/>
</dbReference>
<evidence type="ECO:0000256" key="1">
    <source>
        <dbReference type="ARBA" id="ARBA00047984"/>
    </source>
</evidence>
<keyword evidence="3" id="KW-0547">Nucleotide-binding</keyword>
<dbReference type="GO" id="GO:0071013">
    <property type="term" value="C:catalytic step 2 spliceosome"/>
    <property type="evidence" value="ECO:0007669"/>
    <property type="project" value="TreeGrafter"/>
</dbReference>